<keyword evidence="1" id="KW-0472">Membrane</keyword>
<feature type="transmembrane region" description="Helical" evidence="1">
    <location>
        <begin position="6"/>
        <end position="28"/>
    </location>
</feature>
<reference evidence="2" key="1">
    <citation type="journal article" date="2015" name="Nature">
        <title>Complex archaea that bridge the gap between prokaryotes and eukaryotes.</title>
        <authorList>
            <person name="Spang A."/>
            <person name="Saw J.H."/>
            <person name="Jorgensen S.L."/>
            <person name="Zaremba-Niedzwiedzka K."/>
            <person name="Martijn J."/>
            <person name="Lind A.E."/>
            <person name="van Eijk R."/>
            <person name="Schleper C."/>
            <person name="Guy L."/>
            <person name="Ettema T.J."/>
        </authorList>
    </citation>
    <scope>NUCLEOTIDE SEQUENCE</scope>
</reference>
<evidence type="ECO:0000256" key="1">
    <source>
        <dbReference type="SAM" id="Phobius"/>
    </source>
</evidence>
<dbReference type="EMBL" id="LAZR01046149">
    <property type="protein sequence ID" value="KKK97218.1"/>
    <property type="molecule type" value="Genomic_DNA"/>
</dbReference>
<accession>A0A0F8ZTR7</accession>
<feature type="non-terminal residue" evidence="2">
    <location>
        <position position="1"/>
    </location>
</feature>
<gene>
    <name evidence="2" type="ORF">LCGC14_2654940</name>
</gene>
<comment type="caution">
    <text evidence="2">The sequence shown here is derived from an EMBL/GenBank/DDBJ whole genome shotgun (WGS) entry which is preliminary data.</text>
</comment>
<keyword evidence="1" id="KW-0812">Transmembrane</keyword>
<organism evidence="2">
    <name type="scientific">marine sediment metagenome</name>
    <dbReference type="NCBI Taxonomy" id="412755"/>
    <lineage>
        <taxon>unclassified sequences</taxon>
        <taxon>metagenomes</taxon>
        <taxon>ecological metagenomes</taxon>
    </lineage>
</organism>
<evidence type="ECO:0000313" key="2">
    <source>
        <dbReference type="EMBL" id="KKK97218.1"/>
    </source>
</evidence>
<keyword evidence="1" id="KW-1133">Transmembrane helix</keyword>
<proteinExistence type="predicted"/>
<dbReference type="AlphaFoldDB" id="A0A0F8ZTR7"/>
<sequence length="136" mass="14645">GETMEVVLFMLASLVFLGSLGFCLMRVFSGGGREEPALRLIDVSERAAVREAAAAAATFRVVNARGECPAGRRTGDLVSIDAAGSVTPELCPPAEAVLRLAAQPGEQERQDWCCPIFDHQLAFQREPASQRQRKTA</sequence>
<protein>
    <submittedName>
        <fullName evidence="2">Uncharacterized protein</fullName>
    </submittedName>
</protein>
<name>A0A0F8ZTR7_9ZZZZ</name>